<dbReference type="AlphaFoldDB" id="A0A7J8FYU0"/>
<dbReference type="EMBL" id="JACASF010000010">
    <property type="protein sequence ID" value="KAF6452860.1"/>
    <property type="molecule type" value="Genomic_DNA"/>
</dbReference>
<keyword evidence="3" id="KW-1185">Reference proteome</keyword>
<name>A0A7J8FYU0_MOLMO</name>
<reference evidence="2 3" key="1">
    <citation type="journal article" date="2020" name="Nature">
        <title>Six reference-quality genomes reveal evolution of bat adaptations.</title>
        <authorList>
            <person name="Jebb D."/>
            <person name="Huang Z."/>
            <person name="Pippel M."/>
            <person name="Hughes G.M."/>
            <person name="Lavrichenko K."/>
            <person name="Devanna P."/>
            <person name="Winkler S."/>
            <person name="Jermiin L.S."/>
            <person name="Skirmuntt E.C."/>
            <person name="Katzourakis A."/>
            <person name="Burkitt-Gray L."/>
            <person name="Ray D.A."/>
            <person name="Sullivan K.A.M."/>
            <person name="Roscito J.G."/>
            <person name="Kirilenko B.M."/>
            <person name="Davalos L.M."/>
            <person name="Corthals A.P."/>
            <person name="Power M.L."/>
            <person name="Jones G."/>
            <person name="Ransome R.D."/>
            <person name="Dechmann D.K.N."/>
            <person name="Locatelli A.G."/>
            <person name="Puechmaille S.J."/>
            <person name="Fedrigo O."/>
            <person name="Jarvis E.D."/>
            <person name="Hiller M."/>
            <person name="Vernes S.C."/>
            <person name="Myers E.W."/>
            <person name="Teeling E.C."/>
        </authorList>
    </citation>
    <scope>NUCLEOTIDE SEQUENCE [LARGE SCALE GENOMIC DNA]</scope>
    <source>
        <strain evidence="2">MMolMol1</strain>
        <tissue evidence="2">Muscle</tissue>
    </source>
</reference>
<feature type="compositionally biased region" description="Basic residues" evidence="1">
    <location>
        <begin position="17"/>
        <end position="36"/>
    </location>
</feature>
<organism evidence="2 3">
    <name type="scientific">Molossus molossus</name>
    <name type="common">Pallas' mastiff bat</name>
    <name type="synonym">Vespertilio molossus</name>
    <dbReference type="NCBI Taxonomy" id="27622"/>
    <lineage>
        <taxon>Eukaryota</taxon>
        <taxon>Metazoa</taxon>
        <taxon>Chordata</taxon>
        <taxon>Craniata</taxon>
        <taxon>Vertebrata</taxon>
        <taxon>Euteleostomi</taxon>
        <taxon>Mammalia</taxon>
        <taxon>Eutheria</taxon>
        <taxon>Laurasiatheria</taxon>
        <taxon>Chiroptera</taxon>
        <taxon>Yangochiroptera</taxon>
        <taxon>Molossidae</taxon>
        <taxon>Molossus</taxon>
    </lineage>
</organism>
<gene>
    <name evidence="2" type="ORF">HJG59_008186</name>
</gene>
<feature type="compositionally biased region" description="Polar residues" evidence="1">
    <location>
        <begin position="137"/>
        <end position="146"/>
    </location>
</feature>
<comment type="caution">
    <text evidence="2">The sequence shown here is derived from an EMBL/GenBank/DDBJ whole genome shotgun (WGS) entry which is preliminary data.</text>
</comment>
<sequence>MRGARPSSAESGERAGRSRLPRQRRARRCRRARGRRCASPEIASLQPGAHSGLAARGRLGGRRPGPRLPPGHLLPCRGSWRLRESCGPEDGSEGNQLTRFLDVGLKASSGGMRQHYDNSSSSISPLQPFGQPVPQAKSRSFSRTYD</sequence>
<protein>
    <submittedName>
        <fullName evidence="2">Uncharacterized protein</fullName>
    </submittedName>
</protein>
<dbReference type="InParanoid" id="A0A7J8FYU0"/>
<dbReference type="Proteomes" id="UP000550707">
    <property type="component" value="Unassembled WGS sequence"/>
</dbReference>
<evidence type="ECO:0000256" key="1">
    <source>
        <dbReference type="SAM" id="MobiDB-lite"/>
    </source>
</evidence>
<accession>A0A7J8FYU0</accession>
<feature type="region of interest" description="Disordered" evidence="1">
    <location>
        <begin position="1"/>
        <end position="72"/>
    </location>
</feature>
<proteinExistence type="predicted"/>
<evidence type="ECO:0000313" key="3">
    <source>
        <dbReference type="Proteomes" id="UP000550707"/>
    </source>
</evidence>
<feature type="region of interest" description="Disordered" evidence="1">
    <location>
        <begin position="109"/>
        <end position="146"/>
    </location>
</feature>
<evidence type="ECO:0000313" key="2">
    <source>
        <dbReference type="EMBL" id="KAF6452860.1"/>
    </source>
</evidence>